<gene>
    <name evidence="3" type="ORF">ABT317_09335</name>
</gene>
<reference evidence="3 4" key="1">
    <citation type="submission" date="2024-06" db="EMBL/GenBank/DDBJ databases">
        <title>The Natural Products Discovery Center: Release of the First 8490 Sequenced Strains for Exploring Actinobacteria Biosynthetic Diversity.</title>
        <authorList>
            <person name="Kalkreuter E."/>
            <person name="Kautsar S.A."/>
            <person name="Yang D."/>
            <person name="Bader C.D."/>
            <person name="Teijaro C.N."/>
            <person name="Fluegel L."/>
            <person name="Davis C.M."/>
            <person name="Simpson J.R."/>
            <person name="Lauterbach L."/>
            <person name="Steele A.D."/>
            <person name="Gui C."/>
            <person name="Meng S."/>
            <person name="Li G."/>
            <person name="Viehrig K."/>
            <person name="Ye F."/>
            <person name="Su P."/>
            <person name="Kiefer A.F."/>
            <person name="Nichols A."/>
            <person name="Cepeda A.J."/>
            <person name="Yan W."/>
            <person name="Fan B."/>
            <person name="Jiang Y."/>
            <person name="Adhikari A."/>
            <person name="Zheng C.-J."/>
            <person name="Schuster L."/>
            <person name="Cowan T.M."/>
            <person name="Smanski M.J."/>
            <person name="Chevrette M.G."/>
            <person name="De Carvalho L.P.S."/>
            <person name="Shen B."/>
        </authorList>
    </citation>
    <scope>NUCLEOTIDE SEQUENCE [LARGE SCALE GENOMIC DNA]</scope>
    <source>
        <strain evidence="3 4">NPDC000634</strain>
    </source>
</reference>
<organism evidence="3 4">
    <name type="scientific">Streptomyces carpinensis</name>
    <dbReference type="NCBI Taxonomy" id="66369"/>
    <lineage>
        <taxon>Bacteria</taxon>
        <taxon>Bacillati</taxon>
        <taxon>Actinomycetota</taxon>
        <taxon>Actinomycetes</taxon>
        <taxon>Kitasatosporales</taxon>
        <taxon>Streptomycetaceae</taxon>
        <taxon>Streptomyces</taxon>
    </lineage>
</organism>
<keyword evidence="4" id="KW-1185">Reference proteome</keyword>
<comment type="caution">
    <text evidence="3">The sequence shown here is derived from an EMBL/GenBank/DDBJ whole genome shotgun (WGS) entry which is preliminary data.</text>
</comment>
<sequence>MASTICGWCGDRTHMTMLLDPYQLPRQLWERTPHLNAPDTVRSVYMSVFRCSNEQCTRLSVGLAALDVGRQSGTTKEQMAEAQIQWEPAKIHRPDFPDVPPEIASTASEAHACLSIGAARAAVALARAVVEATAKAKGIATHGIVGKIDALRDGGTISALTADASHQIRKDGNSIAHGDIGDEPISADDAEAILEFMDVLLDEVFQRPAKLQRLKERHAERKQPKASGGQVPSQLAGGVPMT</sequence>
<name>A0ABV1VZ49_9ACTN</name>
<dbReference type="Proteomes" id="UP001458415">
    <property type="component" value="Unassembled WGS sequence"/>
</dbReference>
<evidence type="ECO:0000259" key="2">
    <source>
        <dbReference type="Pfam" id="PF13643"/>
    </source>
</evidence>
<dbReference type="EMBL" id="JBEPCU010000102">
    <property type="protein sequence ID" value="MER6977215.1"/>
    <property type="molecule type" value="Genomic_DNA"/>
</dbReference>
<feature type="region of interest" description="Disordered" evidence="1">
    <location>
        <begin position="215"/>
        <end position="242"/>
    </location>
</feature>
<dbReference type="RefSeq" id="WP_086728348.1">
    <property type="nucleotide sequence ID" value="NZ_MUBM01000234.1"/>
</dbReference>
<feature type="domain" description="DUF4145" evidence="2">
    <location>
        <begin position="108"/>
        <end position="198"/>
    </location>
</feature>
<protein>
    <submittedName>
        <fullName evidence="3">DUF4145 domain-containing protein</fullName>
    </submittedName>
</protein>
<proteinExistence type="predicted"/>
<dbReference type="Pfam" id="PF13643">
    <property type="entry name" value="DUF4145"/>
    <property type="match status" value="1"/>
</dbReference>
<accession>A0ABV1VZ49</accession>
<dbReference type="InterPro" id="IPR025285">
    <property type="entry name" value="DUF4145"/>
</dbReference>
<evidence type="ECO:0000256" key="1">
    <source>
        <dbReference type="SAM" id="MobiDB-lite"/>
    </source>
</evidence>
<evidence type="ECO:0000313" key="3">
    <source>
        <dbReference type="EMBL" id="MER6977215.1"/>
    </source>
</evidence>
<evidence type="ECO:0000313" key="4">
    <source>
        <dbReference type="Proteomes" id="UP001458415"/>
    </source>
</evidence>